<evidence type="ECO:0000256" key="1">
    <source>
        <dbReference type="ARBA" id="ARBA00004651"/>
    </source>
</evidence>
<dbReference type="PANTHER" id="PTHR43478">
    <property type="entry name" value="NA+/H+ ANTIPORTER-RELATED"/>
    <property type="match status" value="1"/>
</dbReference>
<feature type="compositionally biased region" description="Low complexity" evidence="6">
    <location>
        <begin position="1"/>
        <end position="11"/>
    </location>
</feature>
<dbReference type="InterPro" id="IPR018461">
    <property type="entry name" value="Na/H_Antiport_NhaC-like_C"/>
</dbReference>
<evidence type="ECO:0000256" key="6">
    <source>
        <dbReference type="SAM" id="MobiDB-lite"/>
    </source>
</evidence>
<feature type="region of interest" description="Disordered" evidence="6">
    <location>
        <begin position="1"/>
        <end position="22"/>
    </location>
</feature>
<dbReference type="RefSeq" id="WP_145260025.1">
    <property type="nucleotide sequence ID" value="NZ_CP036316.1"/>
</dbReference>
<dbReference type="Pfam" id="PF03553">
    <property type="entry name" value="Na_H_antiporter"/>
    <property type="match status" value="1"/>
</dbReference>
<dbReference type="AlphaFoldDB" id="A0A517T5E2"/>
<proteinExistence type="predicted"/>
<feature type="transmembrane region" description="Helical" evidence="7">
    <location>
        <begin position="256"/>
        <end position="280"/>
    </location>
</feature>
<evidence type="ECO:0000256" key="7">
    <source>
        <dbReference type="SAM" id="Phobius"/>
    </source>
</evidence>
<evidence type="ECO:0000256" key="4">
    <source>
        <dbReference type="ARBA" id="ARBA00022989"/>
    </source>
</evidence>
<dbReference type="OrthoDB" id="9762978at2"/>
<feature type="transmembrane region" description="Helical" evidence="7">
    <location>
        <begin position="411"/>
        <end position="431"/>
    </location>
</feature>
<gene>
    <name evidence="9" type="primary">mleN</name>
    <name evidence="9" type="ORF">V22_08140</name>
</gene>
<feature type="transmembrane region" description="Helical" evidence="7">
    <location>
        <begin position="179"/>
        <end position="196"/>
    </location>
</feature>
<feature type="transmembrane region" description="Helical" evidence="7">
    <location>
        <begin position="216"/>
        <end position="235"/>
    </location>
</feature>
<feature type="domain" description="Na+/H+ antiporter NhaC-like C-terminal" evidence="8">
    <location>
        <begin position="333"/>
        <end position="617"/>
    </location>
</feature>
<feature type="transmembrane region" description="Helical" evidence="7">
    <location>
        <begin position="437"/>
        <end position="457"/>
    </location>
</feature>
<feature type="transmembrane region" description="Helical" evidence="7">
    <location>
        <begin position="509"/>
        <end position="534"/>
    </location>
</feature>
<dbReference type="GO" id="GO:0005886">
    <property type="term" value="C:plasma membrane"/>
    <property type="evidence" value="ECO:0007669"/>
    <property type="project" value="UniProtKB-SubCell"/>
</dbReference>
<feature type="transmembrane region" description="Helical" evidence="7">
    <location>
        <begin position="157"/>
        <end position="174"/>
    </location>
</feature>
<reference evidence="9 10" key="1">
    <citation type="submission" date="2019-02" db="EMBL/GenBank/DDBJ databases">
        <title>Deep-cultivation of Planctomycetes and their phenomic and genomic characterization uncovers novel biology.</title>
        <authorList>
            <person name="Wiegand S."/>
            <person name="Jogler M."/>
            <person name="Boedeker C."/>
            <person name="Pinto D."/>
            <person name="Vollmers J."/>
            <person name="Rivas-Marin E."/>
            <person name="Kohn T."/>
            <person name="Peeters S.H."/>
            <person name="Heuer A."/>
            <person name="Rast P."/>
            <person name="Oberbeckmann S."/>
            <person name="Bunk B."/>
            <person name="Jeske O."/>
            <person name="Meyerdierks A."/>
            <person name="Storesund J.E."/>
            <person name="Kallscheuer N."/>
            <person name="Luecker S."/>
            <person name="Lage O.M."/>
            <person name="Pohl T."/>
            <person name="Merkel B.J."/>
            <person name="Hornburger P."/>
            <person name="Mueller R.-W."/>
            <person name="Bruemmer F."/>
            <person name="Labrenz M."/>
            <person name="Spormann A.M."/>
            <person name="Op den Camp H."/>
            <person name="Overmann J."/>
            <person name="Amann R."/>
            <person name="Jetten M.S.M."/>
            <person name="Mascher T."/>
            <person name="Medema M.H."/>
            <person name="Devos D.P."/>
            <person name="Kaster A.-K."/>
            <person name="Ovreas L."/>
            <person name="Rohde M."/>
            <person name="Galperin M.Y."/>
            <person name="Jogler C."/>
        </authorList>
    </citation>
    <scope>NUCLEOTIDE SEQUENCE [LARGE SCALE GENOMIC DNA]</scope>
    <source>
        <strain evidence="9 10">V22</strain>
    </source>
</reference>
<keyword evidence="5 7" id="KW-0472">Membrane</keyword>
<dbReference type="PANTHER" id="PTHR43478:SF1">
    <property type="entry name" value="NA+_H+ ANTIPORTER NHAC-LIKE C-TERMINAL DOMAIN-CONTAINING PROTEIN"/>
    <property type="match status" value="1"/>
</dbReference>
<keyword evidence="3 7" id="KW-0812">Transmembrane</keyword>
<sequence length="626" mass="67376">MSLQDDAAQQPDDQEGRPDCEPVPAIEEAATGTAEQPDIASKFAKVFRPAHKIPAIVWVCGIICSLYVFTFVEPMRQEQKTTYNVYENDSGQLAYLFKGEEKILEDVVPYDESPLRQDALLNSEQEPPLNSQWVVEPFLRDGEEIQQFSLLETSYHFGLWSLLPAAMAIGLCLITKEPLTALLGAVIVGAFMLGRFDITDAVLLPSLASKSAATILLLYLWLLGGLMGIWSRTGAAQAFAEFMTTHFVRGPKSAKLVAWLMGVIFFQGGTISVVLVGTIVKPVADKERVSHEELAYIVDSTASPIASVLAFNAWPIYVQALIFVPGVSFLATEADRISFFFKSVPLSFYGILAVTSTFLLSLGYTRFSGPGIRAASERARTTGQLDAPGAMPMSAEKLQVARVPKGYKSHVLEFFVPLLLLVGTAVGTFIFTGTPKVNWAFGLALLVSVLVALIKGMSLGNVIEGVGDGLKGVVLASVILMLAVTIGGISREVGAGTYLVDLLGDRIPYVALPIALQLITMIIAFSTGTSWGTYAIAFPLAMPLAWDVAMASGVENLELYMSICFATVLNGSVYGDQCSPISDTTILSAMTTGCDLTDHVKTQILPASYAAGIAGIMWTLTTYFCT</sequence>
<dbReference type="KEGG" id="chya:V22_08140"/>
<protein>
    <submittedName>
        <fullName evidence="9">Malate-2H(+)/Na(+)-lactate antiporter</fullName>
    </submittedName>
</protein>
<evidence type="ECO:0000313" key="10">
    <source>
        <dbReference type="Proteomes" id="UP000319976"/>
    </source>
</evidence>
<feature type="transmembrane region" description="Helical" evidence="7">
    <location>
        <begin position="346"/>
        <end position="364"/>
    </location>
</feature>
<evidence type="ECO:0000256" key="2">
    <source>
        <dbReference type="ARBA" id="ARBA00022475"/>
    </source>
</evidence>
<name>A0A517T5E2_9PLAN</name>
<evidence type="ECO:0000256" key="3">
    <source>
        <dbReference type="ARBA" id="ARBA00022692"/>
    </source>
</evidence>
<evidence type="ECO:0000259" key="8">
    <source>
        <dbReference type="Pfam" id="PF03553"/>
    </source>
</evidence>
<accession>A0A517T5E2</accession>
<organism evidence="9 10">
    <name type="scientific">Calycomorphotria hydatis</name>
    <dbReference type="NCBI Taxonomy" id="2528027"/>
    <lineage>
        <taxon>Bacteria</taxon>
        <taxon>Pseudomonadati</taxon>
        <taxon>Planctomycetota</taxon>
        <taxon>Planctomycetia</taxon>
        <taxon>Planctomycetales</taxon>
        <taxon>Planctomycetaceae</taxon>
        <taxon>Calycomorphotria</taxon>
    </lineage>
</organism>
<keyword evidence="4 7" id="KW-1133">Transmembrane helix</keyword>
<keyword evidence="2" id="KW-1003">Cell membrane</keyword>
<feature type="transmembrane region" description="Helical" evidence="7">
    <location>
        <begin position="55"/>
        <end position="72"/>
    </location>
</feature>
<evidence type="ECO:0000256" key="5">
    <source>
        <dbReference type="ARBA" id="ARBA00023136"/>
    </source>
</evidence>
<dbReference type="Proteomes" id="UP000319976">
    <property type="component" value="Chromosome"/>
</dbReference>
<keyword evidence="10" id="KW-1185">Reference proteome</keyword>
<dbReference type="EMBL" id="CP036316">
    <property type="protein sequence ID" value="QDT63590.1"/>
    <property type="molecule type" value="Genomic_DNA"/>
</dbReference>
<evidence type="ECO:0000313" key="9">
    <source>
        <dbReference type="EMBL" id="QDT63590.1"/>
    </source>
</evidence>
<feature type="transmembrane region" description="Helical" evidence="7">
    <location>
        <begin position="469"/>
        <end position="489"/>
    </location>
</feature>
<comment type="subcellular location">
    <subcellularLocation>
        <location evidence="1">Cell membrane</location>
        <topology evidence="1">Multi-pass membrane protein</topology>
    </subcellularLocation>
</comment>